<comment type="caution">
    <text evidence="6">The sequence shown here is derived from an EMBL/GenBank/DDBJ whole genome shotgun (WGS) entry which is preliminary data.</text>
</comment>
<dbReference type="Gene3D" id="3.40.390.10">
    <property type="entry name" value="Collagenase (Catalytic Domain)"/>
    <property type="match status" value="1"/>
</dbReference>
<feature type="domain" description="Peptidase M10 metallopeptidase" evidence="5">
    <location>
        <begin position="2"/>
        <end position="27"/>
    </location>
</feature>
<accession>A0ABR9DNB9</accession>
<reference evidence="6 7" key="1">
    <citation type="submission" date="2020-09" db="EMBL/GenBank/DDBJ databases">
        <title>Flavimobilis rhizosphaerae sp. nov., isolated from rhizosphere soil of Spartina alterniflora.</title>
        <authorList>
            <person name="Hanqin C."/>
        </authorList>
    </citation>
    <scope>NUCLEOTIDE SEQUENCE [LARGE SCALE GENOMIC DNA]</scope>
    <source>
        <strain evidence="6 7">GY 10621</strain>
    </source>
</reference>
<dbReference type="GO" id="GO:0008237">
    <property type="term" value="F:metallopeptidase activity"/>
    <property type="evidence" value="ECO:0007669"/>
    <property type="project" value="UniProtKB-KW"/>
</dbReference>
<evidence type="ECO:0000256" key="2">
    <source>
        <dbReference type="ARBA" id="ARBA00022723"/>
    </source>
</evidence>
<dbReference type="Pfam" id="PF00413">
    <property type="entry name" value="Peptidase_M10"/>
    <property type="match status" value="1"/>
</dbReference>
<dbReference type="Proteomes" id="UP000642107">
    <property type="component" value="Unassembled WGS sequence"/>
</dbReference>
<dbReference type="InterPro" id="IPR024079">
    <property type="entry name" value="MetalloPept_cat_dom_sf"/>
</dbReference>
<keyword evidence="7" id="KW-1185">Reference proteome</keyword>
<proteinExistence type="predicted"/>
<evidence type="ECO:0000313" key="6">
    <source>
        <dbReference type="EMBL" id="MBD9697901.1"/>
    </source>
</evidence>
<keyword evidence="6" id="KW-0482">Metalloprotease</keyword>
<gene>
    <name evidence="6" type="ORF">IGS67_00090</name>
</gene>
<evidence type="ECO:0000259" key="5">
    <source>
        <dbReference type="Pfam" id="PF00413"/>
    </source>
</evidence>
<evidence type="ECO:0000313" key="7">
    <source>
        <dbReference type="Proteomes" id="UP000642107"/>
    </source>
</evidence>
<organism evidence="6 7">
    <name type="scientific">Flavimobilis rhizosphaerae</name>
    <dbReference type="NCBI Taxonomy" id="2775421"/>
    <lineage>
        <taxon>Bacteria</taxon>
        <taxon>Bacillati</taxon>
        <taxon>Actinomycetota</taxon>
        <taxon>Actinomycetes</taxon>
        <taxon>Micrococcales</taxon>
        <taxon>Jonesiaceae</taxon>
        <taxon>Flavimobilis</taxon>
    </lineage>
</organism>
<evidence type="ECO:0000256" key="4">
    <source>
        <dbReference type="ARBA" id="ARBA00022833"/>
    </source>
</evidence>
<keyword evidence="2" id="KW-0479">Metal-binding</keyword>
<evidence type="ECO:0000256" key="3">
    <source>
        <dbReference type="ARBA" id="ARBA00022801"/>
    </source>
</evidence>
<sequence length="53" mass="5445">MVLHELAHVLGLGHVDAADQVMAPDLDDSLPDLGAGDLTGLARLGQGACLPER</sequence>
<name>A0ABR9DNB9_9MICO</name>
<keyword evidence="3" id="KW-0378">Hydrolase</keyword>
<protein>
    <submittedName>
        <fullName evidence="6">Matrixin family metalloprotease</fullName>
    </submittedName>
</protein>
<dbReference type="RefSeq" id="WP_192276501.1">
    <property type="nucleotide sequence ID" value="NZ_JACZDF010000001.1"/>
</dbReference>
<dbReference type="InterPro" id="IPR001818">
    <property type="entry name" value="Pept_M10_metallopeptidase"/>
</dbReference>
<keyword evidence="4" id="KW-0862">Zinc</keyword>
<dbReference type="EMBL" id="JACZDF010000001">
    <property type="protein sequence ID" value="MBD9697901.1"/>
    <property type="molecule type" value="Genomic_DNA"/>
</dbReference>
<evidence type="ECO:0000256" key="1">
    <source>
        <dbReference type="ARBA" id="ARBA00022670"/>
    </source>
</evidence>
<dbReference type="SUPFAM" id="SSF55486">
    <property type="entry name" value="Metalloproteases ('zincins'), catalytic domain"/>
    <property type="match status" value="1"/>
</dbReference>
<keyword evidence="1" id="KW-0645">Protease</keyword>